<dbReference type="Pfam" id="PF23042">
    <property type="entry name" value="KOW1_SPT5"/>
    <property type="match status" value="1"/>
</dbReference>
<dbReference type="GO" id="GO:0006357">
    <property type="term" value="P:regulation of transcription by RNA polymerase II"/>
    <property type="evidence" value="ECO:0007669"/>
    <property type="project" value="InterPro"/>
</dbReference>
<dbReference type="InterPro" id="IPR041978">
    <property type="entry name" value="KOW_Spt5_5"/>
</dbReference>
<feature type="domain" description="KOW" evidence="12">
    <location>
        <begin position="203"/>
        <end position="230"/>
    </location>
</feature>
<dbReference type="InterPro" id="IPR017071">
    <property type="entry name" value="TF_Spt5_eukaryote"/>
</dbReference>
<keyword evidence="3" id="KW-0678">Repressor</keyword>
<dbReference type="GeneID" id="17350137"/>
<feature type="domain" description="KOW" evidence="12">
    <location>
        <begin position="975"/>
        <end position="1002"/>
    </location>
</feature>
<dbReference type="InterPro" id="IPR008991">
    <property type="entry name" value="Translation_prot_SH3-like_sf"/>
</dbReference>
<keyword evidence="7" id="KW-0010">Activator</keyword>
<dbReference type="InterPro" id="IPR005100">
    <property type="entry name" value="NGN-domain"/>
</dbReference>
<feature type="domain" description="KOW" evidence="12">
    <location>
        <begin position="427"/>
        <end position="454"/>
    </location>
</feature>
<keyword evidence="5" id="KW-0677">Repeat</keyword>
<dbReference type="Pfam" id="PF03439">
    <property type="entry name" value="Spt5-NGN"/>
    <property type="match status" value="1"/>
</dbReference>
<name>E1ZTX8_CHLVA</name>
<dbReference type="STRING" id="554065.E1ZTX8"/>
<feature type="domain" description="KOW" evidence="12">
    <location>
        <begin position="371"/>
        <end position="398"/>
    </location>
</feature>
<dbReference type="CDD" id="cd06085">
    <property type="entry name" value="KOW_Spt5_5"/>
    <property type="match status" value="1"/>
</dbReference>
<dbReference type="SMART" id="SM00739">
    <property type="entry name" value="KOW"/>
    <property type="match status" value="6"/>
</dbReference>
<feature type="compositionally biased region" description="Basic residues" evidence="11">
    <location>
        <begin position="52"/>
        <end position="61"/>
    </location>
</feature>
<dbReference type="InterPro" id="IPR039385">
    <property type="entry name" value="NGN_Euk"/>
</dbReference>
<evidence type="ECO:0000256" key="5">
    <source>
        <dbReference type="ARBA" id="ARBA00022737"/>
    </source>
</evidence>
<dbReference type="Proteomes" id="UP000008141">
    <property type="component" value="Unassembled WGS sequence"/>
</dbReference>
<feature type="region of interest" description="Disordered" evidence="11">
    <location>
        <begin position="1"/>
        <end position="81"/>
    </location>
</feature>
<dbReference type="Pfam" id="PF23290">
    <property type="entry name" value="KOW5_SPT5"/>
    <property type="match status" value="1"/>
</dbReference>
<evidence type="ECO:0000256" key="2">
    <source>
        <dbReference type="ARBA" id="ARBA00006956"/>
    </source>
</evidence>
<feature type="domain" description="KOW" evidence="12">
    <location>
        <begin position="549"/>
        <end position="576"/>
    </location>
</feature>
<dbReference type="GO" id="GO:0006412">
    <property type="term" value="P:translation"/>
    <property type="evidence" value="ECO:0007669"/>
    <property type="project" value="InterPro"/>
</dbReference>
<protein>
    <recommendedName>
        <fullName evidence="10">Transcription elongation factor SPT5</fullName>
    </recommendedName>
</protein>
<comment type="similarity">
    <text evidence="2 10">Belongs to the SPT5 family.</text>
</comment>
<dbReference type="Pfam" id="PF23291">
    <property type="entry name" value="KOW4_SPT5"/>
    <property type="match status" value="1"/>
</dbReference>
<dbReference type="InterPro" id="IPR005825">
    <property type="entry name" value="Ribosomal_uL24_CS"/>
</dbReference>
<evidence type="ECO:0000259" key="12">
    <source>
        <dbReference type="SMART" id="SM00739"/>
    </source>
</evidence>
<dbReference type="InterPro" id="IPR014722">
    <property type="entry name" value="Rib_uL2_dom2"/>
</dbReference>
<sequence length="1045" mass="109306">MAGDDDDFVAGGSEEEEEEYQESEEAASDDEDEEDVGRHRKKAAQKEEVKKPAKGKKKKRSGFIDDAAEEEEDGRAGRKRLRASAFIDDIAGKLPLLSRGCSSRQAREVDDDEDEDDMEASGCAAARRWAGARFLSAPRCDDGTSTAVGQQALMPTPTDPKLWVVRCGEGQEREAVTSLLQKCYDLARKGSPLLIKAVFCQDHLKAGSWVRIKNGLYKGDLAKVVDTDPGTQRGTIKVVPRLDLAALASRKPEDAKANFGKQPKVKPPAKPFNPDEARSHRLDVVQHRDRTTGDVYLILNGNNRFLEGYLIKTVALKSLELQEALPPLDELQKFNAAAQSDEGGGTDLASLVQTLQAEGGEGGGAASVAPKFEKGDRVLVVEGDLKNIQGRVQLVTEDGGVMVTPEDAALPDFRDAIRFEPREVTKYFESGEHVKVIHGQLKGETGMVWGVEGPFCYIFTDATQQELRVFTRDLTLAVATSSSLDSLGGYEMHDLVVLDNTTVGVIVNVEQDALRGRPDKPDIRVCRLPDIKRKMMNKRASVKDGAGNDVGVGDMVDVVDGPLKGRGGTVRYIMRGFVFVQTREVSEHAGFICLQARHTKVRGGKGRPMGGGVGMTPGRSPAYGSLLASPHPSRGMQQNVLASPGRQGGPGGYGGGGPAGAGMYSGRVSTQQDKMLEGRSITIKKGPFRGMRGRVISATATHVRLELEAQMKTVTVDRSHLALEDGGRTEAAPRPGYAYPAAPTPMAAGGRTPMHPGIHATPAHYSSHTTPAHPGMTPGREALTKTPAYDAAWAATPAHPGVGGGGGAYPNAGTPAFADTPGTVNPSPGGMGYGAQYAPSPAAYAPSPAGYAAAAGTPAVAGTPGMPGMYAAAGTPGMYAAAGTPGVYGAADMPAPTPGGGQGKYGGGGAPGASYRHWAEVEVVLPGGERAAVRSVEGGTATVAIGAAQGDQVWSYPADAPTRSVAVGDMQLAPLPVGKSFIRVVGGELAGQYGQLVGTDSGDGIVRLGADIKIIKLAEIGRLAVQPPAPAGEAGDGAPPPPPPA</sequence>
<evidence type="ECO:0000313" key="14">
    <source>
        <dbReference type="Proteomes" id="UP000008141"/>
    </source>
</evidence>
<dbReference type="Gene3D" id="3.30.70.940">
    <property type="entry name" value="NusG, N-terminal domain"/>
    <property type="match status" value="1"/>
</dbReference>
<dbReference type="InterPro" id="IPR057934">
    <property type="entry name" value="KOW_Spt5_7"/>
</dbReference>
<proteinExistence type="inferred from homology"/>
<dbReference type="PIRSF" id="PIRSF036945">
    <property type="entry name" value="Spt5"/>
    <property type="match status" value="1"/>
</dbReference>
<dbReference type="GO" id="GO:0003735">
    <property type="term" value="F:structural constituent of ribosome"/>
    <property type="evidence" value="ECO:0007669"/>
    <property type="project" value="InterPro"/>
</dbReference>
<dbReference type="GO" id="GO:0032784">
    <property type="term" value="P:regulation of DNA-templated transcription elongation"/>
    <property type="evidence" value="ECO:0007669"/>
    <property type="project" value="InterPro"/>
</dbReference>
<reference evidence="13 14" key="1">
    <citation type="journal article" date="2010" name="Plant Cell">
        <title>The Chlorella variabilis NC64A genome reveals adaptation to photosymbiosis, coevolution with viruses, and cryptic sex.</title>
        <authorList>
            <person name="Blanc G."/>
            <person name="Duncan G."/>
            <person name="Agarkova I."/>
            <person name="Borodovsky M."/>
            <person name="Gurnon J."/>
            <person name="Kuo A."/>
            <person name="Lindquist E."/>
            <person name="Lucas S."/>
            <person name="Pangilinan J."/>
            <person name="Polle J."/>
            <person name="Salamov A."/>
            <person name="Terry A."/>
            <person name="Yamada T."/>
            <person name="Dunigan D.D."/>
            <person name="Grigoriev I.V."/>
            <person name="Claverie J.M."/>
            <person name="Van Etten J.L."/>
        </authorList>
    </citation>
    <scope>NUCLEOTIDE SEQUENCE [LARGE SCALE GENOMIC DNA]</scope>
    <source>
        <strain evidence="13 14">NC64A</strain>
    </source>
</reference>
<dbReference type="Pfam" id="PF23037">
    <property type="entry name" value="KOWx_SPT5"/>
    <property type="match status" value="1"/>
</dbReference>
<dbReference type="OrthoDB" id="28901at2759"/>
<dbReference type="InterPro" id="IPR041976">
    <property type="entry name" value="KOW_Spt5_3"/>
</dbReference>
<evidence type="ECO:0000256" key="10">
    <source>
        <dbReference type="PIRNR" id="PIRNR036945"/>
    </source>
</evidence>
<dbReference type="GO" id="GO:0005840">
    <property type="term" value="C:ribosome"/>
    <property type="evidence" value="ECO:0007669"/>
    <property type="project" value="InterPro"/>
</dbReference>
<dbReference type="Pfam" id="PF23284">
    <property type="entry name" value="KOW2_Spt5"/>
    <property type="match status" value="1"/>
</dbReference>
<dbReference type="InParanoid" id="E1ZTX8"/>
<dbReference type="CDD" id="cd06083">
    <property type="entry name" value="KOW_Spt5_3"/>
    <property type="match status" value="1"/>
</dbReference>
<evidence type="ECO:0000256" key="6">
    <source>
        <dbReference type="ARBA" id="ARBA00023015"/>
    </source>
</evidence>
<dbReference type="PANTHER" id="PTHR11125:SF7">
    <property type="entry name" value="TRANSCRIPTION ELONGATION FACTOR SPT5"/>
    <property type="match status" value="1"/>
</dbReference>
<evidence type="ECO:0000256" key="1">
    <source>
        <dbReference type="ARBA" id="ARBA00004123"/>
    </source>
</evidence>
<comment type="subcellular location">
    <subcellularLocation>
        <location evidence="1 10">Nucleus</location>
    </subcellularLocation>
</comment>
<evidence type="ECO:0000256" key="7">
    <source>
        <dbReference type="ARBA" id="ARBA00023159"/>
    </source>
</evidence>
<dbReference type="PROSITE" id="PS01108">
    <property type="entry name" value="RIBOSOMAL_L24"/>
    <property type="match status" value="2"/>
</dbReference>
<dbReference type="GO" id="GO:0003729">
    <property type="term" value="F:mRNA binding"/>
    <property type="evidence" value="ECO:0007669"/>
    <property type="project" value="TreeGrafter"/>
</dbReference>
<dbReference type="FunCoup" id="E1ZTX8">
    <property type="interactions" value="1958"/>
</dbReference>
<dbReference type="CDD" id="cd09888">
    <property type="entry name" value="NGN_Euk"/>
    <property type="match status" value="1"/>
</dbReference>
<dbReference type="GO" id="GO:0032044">
    <property type="term" value="C:DSIF complex"/>
    <property type="evidence" value="ECO:0007669"/>
    <property type="project" value="TreeGrafter"/>
</dbReference>
<gene>
    <name evidence="13" type="ORF">CHLNCDRAFT_142577</name>
</gene>
<evidence type="ECO:0000256" key="8">
    <source>
        <dbReference type="ARBA" id="ARBA00023163"/>
    </source>
</evidence>
<dbReference type="GO" id="GO:0006368">
    <property type="term" value="P:transcription elongation by RNA polymerase II"/>
    <property type="evidence" value="ECO:0007669"/>
    <property type="project" value="TreeGrafter"/>
</dbReference>
<dbReference type="InterPro" id="IPR039659">
    <property type="entry name" value="SPT5"/>
</dbReference>
<keyword evidence="6" id="KW-0805">Transcription regulation</keyword>
<dbReference type="SUPFAM" id="SSF50104">
    <property type="entry name" value="Translation proteins SH3-like domain"/>
    <property type="match status" value="1"/>
</dbReference>
<evidence type="ECO:0000256" key="3">
    <source>
        <dbReference type="ARBA" id="ARBA00022491"/>
    </source>
</evidence>
<dbReference type="RefSeq" id="XP_005842816.1">
    <property type="nucleotide sequence ID" value="XM_005842754.1"/>
</dbReference>
<dbReference type="PANTHER" id="PTHR11125">
    <property type="entry name" value="SUPPRESSOR OF TY 5"/>
    <property type="match status" value="1"/>
</dbReference>
<dbReference type="InterPro" id="IPR036735">
    <property type="entry name" value="NGN_dom_sf"/>
</dbReference>
<dbReference type="AlphaFoldDB" id="E1ZTX8"/>
<feature type="domain" description="KOW" evidence="12">
    <location>
        <begin position="674"/>
        <end position="701"/>
    </location>
</feature>
<feature type="compositionally biased region" description="Acidic residues" evidence="11">
    <location>
        <begin position="1"/>
        <end position="35"/>
    </location>
</feature>
<feature type="region of interest" description="Disordered" evidence="11">
    <location>
        <begin position="253"/>
        <end position="276"/>
    </location>
</feature>
<accession>E1ZTX8</accession>
<dbReference type="InterPro" id="IPR041973">
    <property type="entry name" value="KOW_Spt5_1"/>
</dbReference>
<dbReference type="InterPro" id="IPR005824">
    <property type="entry name" value="KOW"/>
</dbReference>
<dbReference type="EMBL" id="GL433876">
    <property type="protein sequence ID" value="EFN50704.1"/>
    <property type="molecule type" value="Genomic_DNA"/>
</dbReference>
<evidence type="ECO:0000256" key="9">
    <source>
        <dbReference type="ARBA" id="ARBA00023242"/>
    </source>
</evidence>
<evidence type="ECO:0000256" key="11">
    <source>
        <dbReference type="SAM" id="MobiDB-lite"/>
    </source>
</evidence>
<dbReference type="eggNOG" id="KOG1999">
    <property type="taxonomic scope" value="Eukaryota"/>
</dbReference>
<dbReference type="OMA" id="FLAWDVE"/>
<dbReference type="Gene3D" id="2.30.30.30">
    <property type="match status" value="3"/>
</dbReference>
<organism evidence="14">
    <name type="scientific">Chlorella variabilis</name>
    <name type="common">Green alga</name>
    <dbReference type="NCBI Taxonomy" id="554065"/>
    <lineage>
        <taxon>Eukaryota</taxon>
        <taxon>Viridiplantae</taxon>
        <taxon>Chlorophyta</taxon>
        <taxon>core chlorophytes</taxon>
        <taxon>Trebouxiophyceae</taxon>
        <taxon>Chlorellales</taxon>
        <taxon>Chlorellaceae</taxon>
        <taxon>Chlorella clade</taxon>
        <taxon>Chlorella</taxon>
    </lineage>
</organism>
<keyword evidence="9 10" id="KW-0539">Nucleus</keyword>
<keyword evidence="8 10" id="KW-0804">Transcription</keyword>
<dbReference type="Pfam" id="PF23287">
    <property type="entry name" value="KOW7_SPT5"/>
    <property type="match status" value="1"/>
</dbReference>
<dbReference type="InterPro" id="IPR057936">
    <property type="entry name" value="KOWx_Spt5"/>
</dbReference>
<keyword evidence="14" id="KW-1185">Reference proteome</keyword>
<dbReference type="KEGG" id="cvr:CHLNCDRAFT_142577"/>
<dbReference type="CDD" id="cd06084">
    <property type="entry name" value="KOW_Spt5_4"/>
    <property type="match status" value="1"/>
</dbReference>
<evidence type="ECO:0000256" key="4">
    <source>
        <dbReference type="ARBA" id="ARBA00022553"/>
    </source>
</evidence>
<dbReference type="InterPro" id="IPR041975">
    <property type="entry name" value="KOW_Spt5_2"/>
</dbReference>
<dbReference type="InterPro" id="IPR041977">
    <property type="entry name" value="KOW_Spt5_4"/>
</dbReference>
<keyword evidence="4" id="KW-0597">Phosphoprotein</keyword>
<evidence type="ECO:0000313" key="13">
    <source>
        <dbReference type="EMBL" id="EFN50704.1"/>
    </source>
</evidence>